<proteinExistence type="predicted"/>
<dbReference type="AlphaFoldDB" id="A0A6M3JQX5"/>
<sequence>MACEKCKKRKELEDKFLKHLEENVQKVFEDPKWKQDVLKANPDGMGRCSGVGDWWDCNCREYQTVDDFDAEIRSRDETERRQKGI</sequence>
<protein>
    <submittedName>
        <fullName evidence="1">Uncharacterized protein</fullName>
    </submittedName>
</protein>
<evidence type="ECO:0000313" key="1">
    <source>
        <dbReference type="EMBL" id="QJA71462.1"/>
    </source>
</evidence>
<organism evidence="1">
    <name type="scientific">viral metagenome</name>
    <dbReference type="NCBI Taxonomy" id="1070528"/>
    <lineage>
        <taxon>unclassified sequences</taxon>
        <taxon>metagenomes</taxon>
        <taxon>organismal metagenomes</taxon>
    </lineage>
</organism>
<dbReference type="EMBL" id="MT141875">
    <property type="protein sequence ID" value="QJA71462.1"/>
    <property type="molecule type" value="Genomic_DNA"/>
</dbReference>
<accession>A0A6M3JQX5</accession>
<name>A0A6M3JQX5_9ZZZZ</name>
<reference evidence="1" key="1">
    <citation type="submission" date="2020-03" db="EMBL/GenBank/DDBJ databases">
        <title>The deep terrestrial virosphere.</title>
        <authorList>
            <person name="Holmfeldt K."/>
            <person name="Nilsson E."/>
            <person name="Simone D."/>
            <person name="Lopez-Fernandez M."/>
            <person name="Wu X."/>
            <person name="de Brujin I."/>
            <person name="Lundin D."/>
            <person name="Andersson A."/>
            <person name="Bertilsson S."/>
            <person name="Dopson M."/>
        </authorList>
    </citation>
    <scope>NUCLEOTIDE SEQUENCE</scope>
    <source>
        <strain evidence="1">MM415A03168</strain>
    </source>
</reference>
<gene>
    <name evidence="1" type="ORF">MM415A03168_0008</name>
</gene>